<dbReference type="RefSeq" id="WP_172353549.1">
    <property type="nucleotide sequence ID" value="NZ_CP053661.1"/>
</dbReference>
<dbReference type="PROSITE" id="PS51257">
    <property type="entry name" value="PROKAR_LIPOPROTEIN"/>
    <property type="match status" value="1"/>
</dbReference>
<dbReference type="EMBL" id="CP053661">
    <property type="protein sequence ID" value="QKD81135.1"/>
    <property type="molecule type" value="Genomic_DNA"/>
</dbReference>
<evidence type="ECO:0000313" key="3">
    <source>
        <dbReference type="EMBL" id="QKD81135.1"/>
    </source>
</evidence>
<sequence>MKRISYICSRTVQLAIASLGALLFAAACDRGPQAGVREVTEVPADAPAAEAPAEAPVPTESPNQSIPPTARCNTPNHLAEVAQQNGQSVLQIVRKPSEVIATSQPGGLATLANPDGSTTYGIVSGSTFYVRVFPNGTCFIQVLDTNGAVSLEENGVS</sequence>
<protein>
    <submittedName>
        <fullName evidence="3">Uncharacterized protein</fullName>
    </submittedName>
</protein>
<keyword evidence="2" id="KW-0732">Signal</keyword>
<reference evidence="3 4" key="1">
    <citation type="submission" date="2020-05" db="EMBL/GenBank/DDBJ databases">
        <title>Complete genome sequence of of a novel Thermoleptolyngbya strain isolated from hot springs of Ganzi, Sichuan China.</title>
        <authorList>
            <person name="Tang J."/>
            <person name="Daroch M."/>
            <person name="Li L."/>
            <person name="Waleron K."/>
            <person name="Waleron M."/>
            <person name="Waleron M."/>
        </authorList>
    </citation>
    <scope>NUCLEOTIDE SEQUENCE [LARGE SCALE GENOMIC DNA]</scope>
    <source>
        <strain evidence="3 4">PKUAC-SCTA183</strain>
    </source>
</reference>
<gene>
    <name evidence="3" type="ORF">HPC62_02155</name>
</gene>
<accession>A0A6M8BEX1</accession>
<evidence type="ECO:0000256" key="1">
    <source>
        <dbReference type="SAM" id="MobiDB-lite"/>
    </source>
</evidence>
<organism evidence="3 4">
    <name type="scientific">Thermoleptolyngbya sichuanensis A183</name>
    <dbReference type="NCBI Taxonomy" id="2737172"/>
    <lineage>
        <taxon>Bacteria</taxon>
        <taxon>Bacillati</taxon>
        <taxon>Cyanobacteriota</taxon>
        <taxon>Cyanophyceae</taxon>
        <taxon>Oculatellales</taxon>
        <taxon>Oculatellaceae</taxon>
        <taxon>Thermoleptolyngbya</taxon>
        <taxon>Thermoleptolyngbya sichuanensis</taxon>
    </lineage>
</organism>
<evidence type="ECO:0000313" key="4">
    <source>
        <dbReference type="Proteomes" id="UP000505210"/>
    </source>
</evidence>
<feature type="region of interest" description="Disordered" evidence="1">
    <location>
        <begin position="44"/>
        <end position="68"/>
    </location>
</feature>
<name>A0A6M8BEX1_9CYAN</name>
<dbReference type="AlphaFoldDB" id="A0A6M8BEX1"/>
<feature type="compositionally biased region" description="Low complexity" evidence="1">
    <location>
        <begin position="44"/>
        <end position="60"/>
    </location>
</feature>
<keyword evidence="4" id="KW-1185">Reference proteome</keyword>
<evidence type="ECO:0000256" key="2">
    <source>
        <dbReference type="SAM" id="SignalP"/>
    </source>
</evidence>
<dbReference type="KEGG" id="theu:HPC62_02155"/>
<dbReference type="Proteomes" id="UP000505210">
    <property type="component" value="Chromosome"/>
</dbReference>
<proteinExistence type="predicted"/>
<feature type="chain" id="PRO_5027082339" evidence="2">
    <location>
        <begin position="28"/>
        <end position="157"/>
    </location>
</feature>
<feature type="signal peptide" evidence="2">
    <location>
        <begin position="1"/>
        <end position="27"/>
    </location>
</feature>